<dbReference type="PaxDb" id="7159-AAEL004901-PA"/>
<sequence length="50" mass="5841">MGCDGGKQINSTIWTEPKEPYWKQNNTEKNLKIKKTTTGHLKLSFKDHKH</sequence>
<evidence type="ECO:0000313" key="1">
    <source>
        <dbReference type="EMBL" id="EAT43665.1"/>
    </source>
</evidence>
<dbReference type="HOGENOM" id="CLU_3126163_0_0_1"/>
<proteinExistence type="predicted"/>
<reference evidence="1" key="2">
    <citation type="journal article" date="2007" name="Science">
        <title>Genome sequence of Aedes aegypti, a major arbovirus vector.</title>
        <authorList>
            <person name="Nene V."/>
            <person name="Wortman J.R."/>
            <person name="Lawson D."/>
            <person name="Haas B."/>
            <person name="Kodira C."/>
            <person name="Tu Z.J."/>
            <person name="Loftus B."/>
            <person name="Xi Z."/>
            <person name="Megy K."/>
            <person name="Grabherr M."/>
            <person name="Ren Q."/>
            <person name="Zdobnov E.M."/>
            <person name="Lobo N.F."/>
            <person name="Campbell K.S."/>
            <person name="Brown S.E."/>
            <person name="Bonaldo M.F."/>
            <person name="Zhu J."/>
            <person name="Sinkins S.P."/>
            <person name="Hogenkamp D.G."/>
            <person name="Amedeo P."/>
            <person name="Arensburger P."/>
            <person name="Atkinson P.W."/>
            <person name="Bidwell S."/>
            <person name="Biedler J."/>
            <person name="Birney E."/>
            <person name="Bruggner R.V."/>
            <person name="Costas J."/>
            <person name="Coy M.R."/>
            <person name="Crabtree J."/>
            <person name="Crawford M."/>
            <person name="Debruyn B."/>
            <person name="Decaprio D."/>
            <person name="Eiglmeier K."/>
            <person name="Eisenstadt E."/>
            <person name="El-Dorry H."/>
            <person name="Gelbart W.M."/>
            <person name="Gomes S.L."/>
            <person name="Hammond M."/>
            <person name="Hannick L.I."/>
            <person name="Hogan J.R."/>
            <person name="Holmes M.H."/>
            <person name="Jaffe D."/>
            <person name="Johnston J.S."/>
            <person name="Kennedy R.C."/>
            <person name="Koo H."/>
            <person name="Kravitz S."/>
            <person name="Kriventseva E.V."/>
            <person name="Kulp D."/>
            <person name="Labutti K."/>
            <person name="Lee E."/>
            <person name="Li S."/>
            <person name="Lovin D.D."/>
            <person name="Mao C."/>
            <person name="Mauceli E."/>
            <person name="Menck C.F."/>
            <person name="Miller J.R."/>
            <person name="Montgomery P."/>
            <person name="Mori A."/>
            <person name="Nascimento A.L."/>
            <person name="Naveira H.F."/>
            <person name="Nusbaum C."/>
            <person name="O'leary S."/>
            <person name="Orvis J."/>
            <person name="Pertea M."/>
            <person name="Quesneville H."/>
            <person name="Reidenbach K.R."/>
            <person name="Rogers Y.H."/>
            <person name="Roth C.W."/>
            <person name="Schneider J.R."/>
            <person name="Schatz M."/>
            <person name="Shumway M."/>
            <person name="Stanke M."/>
            <person name="Stinson E.O."/>
            <person name="Tubio J.M."/>
            <person name="Vanzee J.P."/>
            <person name="Verjovski-Almeida S."/>
            <person name="Werner D."/>
            <person name="White O."/>
            <person name="Wyder S."/>
            <person name="Zeng Q."/>
            <person name="Zhao Q."/>
            <person name="Zhao Y."/>
            <person name="Hill C.A."/>
            <person name="Raikhel A.S."/>
            <person name="Soares M.B."/>
            <person name="Knudson D.L."/>
            <person name="Lee N.H."/>
            <person name="Galagan J."/>
            <person name="Salzberg S.L."/>
            <person name="Paulsen I.T."/>
            <person name="Dimopoulos G."/>
            <person name="Collins F.H."/>
            <person name="Birren B."/>
            <person name="Fraser-Liggett C.M."/>
            <person name="Severson D.W."/>
        </authorList>
    </citation>
    <scope>NUCLEOTIDE SEQUENCE [LARGE SCALE GENOMIC DNA]</scope>
    <source>
        <strain evidence="1">Liverpool</strain>
    </source>
</reference>
<gene>
    <name evidence="1" type="ORF">AaeL_AAEL004901</name>
</gene>
<protein>
    <submittedName>
        <fullName evidence="1">AAEL004901-PA</fullName>
    </submittedName>
</protein>
<accession>Q17BP8</accession>
<evidence type="ECO:0000313" key="2">
    <source>
        <dbReference type="Proteomes" id="UP000682892"/>
    </source>
</evidence>
<reference evidence="1" key="1">
    <citation type="submission" date="2005-10" db="EMBL/GenBank/DDBJ databases">
        <authorList>
            <person name="Loftus B.J."/>
            <person name="Nene V.M."/>
            <person name="Hannick L.I."/>
            <person name="Bidwell S."/>
            <person name="Haas B."/>
            <person name="Amedeo P."/>
            <person name="Orvis J."/>
            <person name="Wortman J.R."/>
            <person name="White O.R."/>
            <person name="Salzberg S."/>
            <person name="Shumway M."/>
            <person name="Koo H."/>
            <person name="Zhao Y."/>
            <person name="Holmes M."/>
            <person name="Miller J."/>
            <person name="Schatz M."/>
            <person name="Pop M."/>
            <person name="Pai G."/>
            <person name="Utterback T."/>
            <person name="Rogers Y.-H."/>
            <person name="Kravitz S."/>
            <person name="Fraser C.M."/>
        </authorList>
    </citation>
    <scope>NUCLEOTIDE SEQUENCE</scope>
    <source>
        <strain evidence="1">Liverpool</strain>
    </source>
</reference>
<dbReference type="EMBL" id="CH477319">
    <property type="protein sequence ID" value="EAT43665.1"/>
    <property type="molecule type" value="Genomic_DNA"/>
</dbReference>
<dbReference type="AlphaFoldDB" id="Q17BP8"/>
<reference evidence="1" key="3">
    <citation type="submission" date="2012-09" db="EMBL/GenBank/DDBJ databases">
        <authorList>
            <consortium name="VectorBase"/>
        </authorList>
    </citation>
    <scope>NUCLEOTIDE SEQUENCE</scope>
    <source>
        <strain evidence="1">Liverpool</strain>
    </source>
</reference>
<organism evidence="1 2">
    <name type="scientific">Aedes aegypti</name>
    <name type="common">Yellowfever mosquito</name>
    <name type="synonym">Culex aegypti</name>
    <dbReference type="NCBI Taxonomy" id="7159"/>
    <lineage>
        <taxon>Eukaryota</taxon>
        <taxon>Metazoa</taxon>
        <taxon>Ecdysozoa</taxon>
        <taxon>Arthropoda</taxon>
        <taxon>Hexapoda</taxon>
        <taxon>Insecta</taxon>
        <taxon>Pterygota</taxon>
        <taxon>Neoptera</taxon>
        <taxon>Endopterygota</taxon>
        <taxon>Diptera</taxon>
        <taxon>Nematocera</taxon>
        <taxon>Culicoidea</taxon>
        <taxon>Culicidae</taxon>
        <taxon>Culicinae</taxon>
        <taxon>Aedini</taxon>
        <taxon>Aedes</taxon>
        <taxon>Stegomyia</taxon>
    </lineage>
</organism>
<name>Q17BP8_AEDAE</name>
<dbReference type="Proteomes" id="UP000682892">
    <property type="component" value="Chromosome 2"/>
</dbReference>